<dbReference type="InterPro" id="IPR005037">
    <property type="entry name" value="PRP38"/>
</dbReference>
<feature type="domain" description="Pre-mRNA-splicing factor 38 C-terminal" evidence="9">
    <location>
        <begin position="123"/>
        <end position="194"/>
    </location>
</feature>
<keyword evidence="6 7" id="KW-0539">Nucleus</keyword>
<comment type="subcellular location">
    <subcellularLocation>
        <location evidence="1 7">Nucleus</location>
    </subcellularLocation>
</comment>
<keyword evidence="3 7" id="KW-0507">mRNA processing</keyword>
<evidence type="ECO:0000313" key="10">
    <source>
        <dbReference type="EMBL" id="CAD5333288.1"/>
    </source>
</evidence>
<dbReference type="GO" id="GO:0005681">
    <property type="term" value="C:spliceosomal complex"/>
    <property type="evidence" value="ECO:0007669"/>
    <property type="project" value="UniProtKB-KW"/>
</dbReference>
<dbReference type="Pfam" id="PF12871">
    <property type="entry name" value="PRP38_assoc"/>
    <property type="match status" value="1"/>
</dbReference>
<feature type="region of interest" description="Disordered" evidence="8">
    <location>
        <begin position="118"/>
        <end position="248"/>
    </location>
</feature>
<evidence type="ECO:0000256" key="7">
    <source>
        <dbReference type="RuleBase" id="RU367025"/>
    </source>
</evidence>
<dbReference type="Pfam" id="PF03371">
    <property type="entry name" value="PRP38"/>
    <property type="match status" value="1"/>
</dbReference>
<dbReference type="EMBL" id="LR881470">
    <property type="protein sequence ID" value="CAD5333288.1"/>
    <property type="molecule type" value="Genomic_DNA"/>
</dbReference>
<evidence type="ECO:0000256" key="5">
    <source>
        <dbReference type="ARBA" id="ARBA00023187"/>
    </source>
</evidence>
<accession>A0A7G2FI77</accession>
<dbReference type="PANTHER" id="PTHR23142">
    <property type="entry name" value="PRE-MRNA-SPLICING FACTOR 38A-RELATED"/>
    <property type="match status" value="1"/>
</dbReference>
<evidence type="ECO:0000256" key="1">
    <source>
        <dbReference type="ARBA" id="ARBA00004123"/>
    </source>
</evidence>
<keyword evidence="4 7" id="KW-0747">Spliceosome</keyword>
<evidence type="ECO:0000259" key="9">
    <source>
        <dbReference type="Pfam" id="PF12871"/>
    </source>
</evidence>
<protein>
    <recommendedName>
        <fullName evidence="7">Pre-mRNA-splicing factor 38</fullName>
    </recommendedName>
</protein>
<feature type="compositionally biased region" description="Basic and acidic residues" evidence="8">
    <location>
        <begin position="211"/>
        <end position="240"/>
    </location>
</feature>
<comment type="similarity">
    <text evidence="2 7">Belongs to the PRP38 family.</text>
</comment>
<evidence type="ECO:0000256" key="4">
    <source>
        <dbReference type="ARBA" id="ARBA00022728"/>
    </source>
</evidence>
<sequence length="248" mass="27812">MGGNCRGPSTAYCLLYKFFTMKLTVKQMHGLLKHTDSPYIRAVGFLYLRYVADAKTLWTWYEPYIKDDEEFSPGSNGRMTTMGVYVRDLLLGLYYFDTLFPRIPVPVMRQIVSNLEKMNLPTKPSGSTGDMTRGSEDTARRPPSVKASLSVSFGQRAPHRASTRGSSPVRRPPPTGYDRNGGDEIERERTPKRESSNKEKSAVTVNSNLAKLKDLYGDASSQKRDEGFGTRKDSSSEEVIKLGGSSWR</sequence>
<gene>
    <name evidence="10" type="ORF">AT9943_LOCUS20651</name>
</gene>
<dbReference type="Proteomes" id="UP000516314">
    <property type="component" value="Chromosome 5"/>
</dbReference>
<dbReference type="AlphaFoldDB" id="A0A7G2FI77"/>
<evidence type="ECO:0000256" key="2">
    <source>
        <dbReference type="ARBA" id="ARBA00006164"/>
    </source>
</evidence>
<comment type="function">
    <text evidence="7">Required for pre-mRNA splicing.</text>
</comment>
<name>A0A7G2FI77_ARATH</name>
<evidence type="ECO:0000256" key="8">
    <source>
        <dbReference type="SAM" id="MobiDB-lite"/>
    </source>
</evidence>
<evidence type="ECO:0000256" key="3">
    <source>
        <dbReference type="ARBA" id="ARBA00022664"/>
    </source>
</evidence>
<feature type="compositionally biased region" description="Basic and acidic residues" evidence="8">
    <location>
        <begin position="180"/>
        <end position="201"/>
    </location>
</feature>
<keyword evidence="5 7" id="KW-0508">mRNA splicing</keyword>
<proteinExistence type="inferred from homology"/>
<reference evidence="10 11" key="1">
    <citation type="submission" date="2020-09" db="EMBL/GenBank/DDBJ databases">
        <authorList>
            <person name="Ashkenazy H."/>
        </authorList>
    </citation>
    <scope>NUCLEOTIDE SEQUENCE [LARGE SCALE GENOMIC DNA]</scope>
    <source>
        <strain evidence="11">cv. Cdm-0</strain>
    </source>
</reference>
<evidence type="ECO:0000313" key="11">
    <source>
        <dbReference type="Proteomes" id="UP000516314"/>
    </source>
</evidence>
<evidence type="ECO:0000256" key="6">
    <source>
        <dbReference type="ARBA" id="ARBA00023242"/>
    </source>
</evidence>
<dbReference type="InterPro" id="IPR024767">
    <property type="entry name" value="PRP38_C"/>
</dbReference>
<dbReference type="GO" id="GO:0000398">
    <property type="term" value="P:mRNA splicing, via spliceosome"/>
    <property type="evidence" value="ECO:0007669"/>
    <property type="project" value="UniProtKB-UniRule"/>
</dbReference>
<organism evidence="10 11">
    <name type="scientific">Arabidopsis thaliana</name>
    <name type="common">Mouse-ear cress</name>
    <dbReference type="NCBI Taxonomy" id="3702"/>
    <lineage>
        <taxon>Eukaryota</taxon>
        <taxon>Viridiplantae</taxon>
        <taxon>Streptophyta</taxon>
        <taxon>Embryophyta</taxon>
        <taxon>Tracheophyta</taxon>
        <taxon>Spermatophyta</taxon>
        <taxon>Magnoliopsida</taxon>
        <taxon>eudicotyledons</taxon>
        <taxon>Gunneridae</taxon>
        <taxon>Pentapetalae</taxon>
        <taxon>rosids</taxon>
        <taxon>malvids</taxon>
        <taxon>Brassicales</taxon>
        <taxon>Brassicaceae</taxon>
        <taxon>Camelineae</taxon>
        <taxon>Arabidopsis</taxon>
    </lineage>
</organism>